<gene>
    <name evidence="1" type="ORF">N802_08905</name>
</gene>
<dbReference type="EMBL" id="AVPJ01000003">
    <property type="protein sequence ID" value="KGN33896.1"/>
    <property type="molecule type" value="Genomic_DNA"/>
</dbReference>
<dbReference type="OrthoDB" id="4210561at2"/>
<dbReference type="RefSeq" id="WP_084071911.1">
    <property type="nucleotide sequence ID" value="NZ_AVPJ01000003.1"/>
</dbReference>
<proteinExistence type="predicted"/>
<keyword evidence="2" id="KW-1185">Reference proteome</keyword>
<protein>
    <submittedName>
        <fullName evidence="1">Transposase</fullName>
    </submittedName>
</protein>
<reference evidence="1 2" key="1">
    <citation type="submission" date="2013-08" db="EMBL/GenBank/DDBJ databases">
        <title>The genome sequence of Knoellia sinensis.</title>
        <authorList>
            <person name="Zhu W."/>
            <person name="Wang G."/>
        </authorList>
    </citation>
    <scope>NUCLEOTIDE SEQUENCE [LARGE SCALE GENOMIC DNA]</scope>
    <source>
        <strain evidence="1 2">KCTC 19936</strain>
    </source>
</reference>
<evidence type="ECO:0000313" key="1">
    <source>
        <dbReference type="EMBL" id="KGN33896.1"/>
    </source>
</evidence>
<accession>A0A0A0JE49</accession>
<dbReference type="STRING" id="1385520.N802_08905"/>
<sequence>MRFRPDAGDWTLHWSDRNSRWHEYHEGNIFIGTTAQLLAEIDEDPTSIFIG</sequence>
<comment type="caution">
    <text evidence="1">The sequence shown here is derived from an EMBL/GenBank/DDBJ whole genome shotgun (WGS) entry which is preliminary data.</text>
</comment>
<evidence type="ECO:0000313" key="2">
    <source>
        <dbReference type="Proteomes" id="UP000030002"/>
    </source>
</evidence>
<dbReference type="Proteomes" id="UP000030002">
    <property type="component" value="Unassembled WGS sequence"/>
</dbReference>
<organism evidence="1 2">
    <name type="scientific">Knoellia sinensis KCTC 19936</name>
    <dbReference type="NCBI Taxonomy" id="1385520"/>
    <lineage>
        <taxon>Bacteria</taxon>
        <taxon>Bacillati</taxon>
        <taxon>Actinomycetota</taxon>
        <taxon>Actinomycetes</taxon>
        <taxon>Micrococcales</taxon>
        <taxon>Intrasporangiaceae</taxon>
        <taxon>Knoellia</taxon>
    </lineage>
</organism>
<dbReference type="InterPro" id="IPR021388">
    <property type="entry name" value="DUF3024"/>
</dbReference>
<dbReference type="Pfam" id="PF11225">
    <property type="entry name" value="DUF3024"/>
    <property type="match status" value="1"/>
</dbReference>
<name>A0A0A0JE49_9MICO</name>
<dbReference type="AlphaFoldDB" id="A0A0A0JE49"/>